<organism evidence="2 3">
    <name type="scientific">Levilactobacillus suantsaii</name>
    <dbReference type="NCBI Taxonomy" id="2292255"/>
    <lineage>
        <taxon>Bacteria</taxon>
        <taxon>Bacillati</taxon>
        <taxon>Bacillota</taxon>
        <taxon>Bacilli</taxon>
        <taxon>Lactobacillales</taxon>
        <taxon>Lactobacillaceae</taxon>
        <taxon>Levilactobacillus</taxon>
    </lineage>
</organism>
<sequence length="439" mass="49621">MKRLQQWGLDFSVGTLNFLALAGIMLPYILILFQYQRTHSTTYLIALVAVYISRAASIFYTKRFNLRSSTYLLLTLIFGVLGSLPFALTQSLGWLILGSVLWGYSAATIWPYFLTVKLHLSHTTAFKMKRVYWLVFLVLALLLAADFGFHLSFSLTFALLAILNLVALPGGLLLNQFTHDFYQDQPSQPHGLKQLWRWWLSVLFFAALALLTTLRKASMALPNWATLLIILVALVIAGIELLADKHDLGAFKLRLLHRGFVLLFSSFMAFFYWGSLGMYLVFAMYLIGFESGNAVIGVLAHHDATRQKVLAGRLLGLGHLLILIPWKWSYLLGLLLLATYIGYDNPTVTKDLYESEATDDDSAMIEKYRFSTAGGLLCQLCLFALLALIACLTPLTILDFFKPTTTAHWFFYTWAVNWPLTLGSAWVSWRALRQPNTLK</sequence>
<dbReference type="RefSeq" id="WP_129032797.1">
    <property type="nucleotide sequence ID" value="NZ_QXIL01000014.1"/>
</dbReference>
<feature type="transmembrane region" description="Helical" evidence="1">
    <location>
        <begin position="71"/>
        <end position="88"/>
    </location>
</feature>
<accession>A0A4V1LFA5</accession>
<dbReference type="Proteomes" id="UP000290602">
    <property type="component" value="Unassembled WGS sequence"/>
</dbReference>
<feature type="transmembrane region" description="Helical" evidence="1">
    <location>
        <begin position="131"/>
        <end position="149"/>
    </location>
</feature>
<keyword evidence="1" id="KW-0472">Membrane</keyword>
<comment type="caution">
    <text evidence="2">The sequence shown here is derived from an EMBL/GenBank/DDBJ whole genome shotgun (WGS) entry which is preliminary data.</text>
</comment>
<feature type="transmembrane region" description="Helical" evidence="1">
    <location>
        <begin position="155"/>
        <end position="174"/>
    </location>
</feature>
<reference evidence="2 3" key="1">
    <citation type="submission" date="2018-08" db="EMBL/GenBank/DDBJ databases">
        <title>Lactobacillus suantsai sp. nov., isolated from traditional fermented suan-tsai in Taiwan.</title>
        <authorList>
            <person name="Huang C.-H."/>
        </authorList>
    </citation>
    <scope>NUCLEOTIDE SEQUENCE [LARGE SCALE GENOMIC DNA]</scope>
    <source>
        <strain evidence="2 3">BCRC 12945</strain>
    </source>
</reference>
<dbReference type="OrthoDB" id="2326682at2"/>
<feature type="transmembrane region" description="Helical" evidence="1">
    <location>
        <begin position="195"/>
        <end position="212"/>
    </location>
</feature>
<gene>
    <name evidence="2" type="ORF">DXH47_07835</name>
</gene>
<feature type="transmembrane region" description="Helical" evidence="1">
    <location>
        <begin position="94"/>
        <end position="119"/>
    </location>
</feature>
<dbReference type="EMBL" id="QXIL01000014">
    <property type="protein sequence ID" value="RXI78230.1"/>
    <property type="molecule type" value="Genomic_DNA"/>
</dbReference>
<evidence type="ECO:0000313" key="2">
    <source>
        <dbReference type="EMBL" id="RXI78230.1"/>
    </source>
</evidence>
<protein>
    <submittedName>
        <fullName evidence="2">Uncharacterized protein</fullName>
    </submittedName>
</protein>
<feature type="transmembrane region" description="Helical" evidence="1">
    <location>
        <begin position="409"/>
        <end position="429"/>
    </location>
</feature>
<feature type="transmembrane region" description="Helical" evidence="1">
    <location>
        <begin position="12"/>
        <end position="35"/>
    </location>
</feature>
<evidence type="ECO:0000256" key="1">
    <source>
        <dbReference type="SAM" id="Phobius"/>
    </source>
</evidence>
<proteinExistence type="predicted"/>
<dbReference type="AlphaFoldDB" id="A0A4V1LFA5"/>
<feature type="transmembrane region" description="Helical" evidence="1">
    <location>
        <begin position="373"/>
        <end position="397"/>
    </location>
</feature>
<feature type="transmembrane region" description="Helical" evidence="1">
    <location>
        <begin position="320"/>
        <end position="343"/>
    </location>
</feature>
<keyword evidence="3" id="KW-1185">Reference proteome</keyword>
<name>A0A4V1LFA5_9LACO</name>
<keyword evidence="1" id="KW-0812">Transmembrane</keyword>
<evidence type="ECO:0000313" key="3">
    <source>
        <dbReference type="Proteomes" id="UP000290602"/>
    </source>
</evidence>
<feature type="transmembrane region" description="Helical" evidence="1">
    <location>
        <begin position="255"/>
        <end position="273"/>
    </location>
</feature>
<feature type="transmembrane region" description="Helical" evidence="1">
    <location>
        <begin position="224"/>
        <end position="243"/>
    </location>
</feature>
<keyword evidence="1" id="KW-1133">Transmembrane helix</keyword>
<feature type="transmembrane region" description="Helical" evidence="1">
    <location>
        <begin position="41"/>
        <end position="59"/>
    </location>
</feature>